<dbReference type="InterPro" id="IPR006140">
    <property type="entry name" value="D-isomer_DH_NAD-bd"/>
</dbReference>
<evidence type="ECO:0000259" key="5">
    <source>
        <dbReference type="PROSITE" id="PS51819"/>
    </source>
</evidence>
<dbReference type="CDD" id="cd12179">
    <property type="entry name" value="2-Hacid_dh_14"/>
    <property type="match status" value="1"/>
</dbReference>
<proteinExistence type="inferred from homology"/>
<keyword evidence="3" id="KW-0520">NAD</keyword>
<dbReference type="PANTHER" id="PTHR42789:SF1">
    <property type="entry name" value="D-ISOMER SPECIFIC 2-HYDROXYACID DEHYDROGENASE FAMILY PROTEIN (AFU_ORTHOLOGUE AFUA_6G10090)"/>
    <property type="match status" value="1"/>
</dbReference>
<dbReference type="STRING" id="593133.SAMN04488006_0942"/>
<organism evidence="6 7">
    <name type="scientific">Lutibacter maritimus</name>
    <dbReference type="NCBI Taxonomy" id="593133"/>
    <lineage>
        <taxon>Bacteria</taxon>
        <taxon>Pseudomonadati</taxon>
        <taxon>Bacteroidota</taxon>
        <taxon>Flavobacteriia</taxon>
        <taxon>Flavobacteriales</taxon>
        <taxon>Flavobacteriaceae</taxon>
        <taxon>Lutibacter</taxon>
    </lineage>
</organism>
<dbReference type="OrthoDB" id="9805416at2"/>
<evidence type="ECO:0000256" key="3">
    <source>
        <dbReference type="ARBA" id="ARBA00023027"/>
    </source>
</evidence>
<sequence length="449" mass="50916">MKVLFIDTNHPILITGLEKLGCTCDEDYTASKEQIEEKISNYNGIVIRSRFDIDQQFINKATNLKFIARVGAGLESIDVDYATKKGIHLISSPEGNKNAVGEHALGMILSLFNNIKKADIEIRQGKWLREANRGIELEGKTVGIIGYGNMGKAFAKKLKGFDVEVICYDIKNDVGDENCKQVTLEELQEKTDVLSLHTPFNKLSNKMVNSEFISNFKKPFYLINTARGSAVVTNDLVKALISKKILGACLDVLEYEKLSFENLFENDNLPEAFNYLIHADNVLLSPHIAGWTVESKVKLAQVIVDKVQNIFFDEPKIEEKTTSKRVTGIGGLFFKTEDPVKLKAWYKTHLGFNTDDYGCTFWWKENNNKAASTQWSPFKNDTTYFSPSKKDFMFNYRVENLVDLLAKLKNEGVTIVGEMEIYEYGKFGWILDPEGNKIELWEPIDSAFL</sequence>
<evidence type="ECO:0000313" key="7">
    <source>
        <dbReference type="Proteomes" id="UP000199312"/>
    </source>
</evidence>
<evidence type="ECO:0000256" key="4">
    <source>
        <dbReference type="RuleBase" id="RU003719"/>
    </source>
</evidence>
<feature type="domain" description="VOC" evidence="5">
    <location>
        <begin position="328"/>
        <end position="443"/>
    </location>
</feature>
<accession>A0A1I6PDX5</accession>
<comment type="similarity">
    <text evidence="1 4">Belongs to the D-isomer specific 2-hydroxyacid dehydrogenase family.</text>
</comment>
<keyword evidence="2 4" id="KW-0560">Oxidoreductase</keyword>
<dbReference type="Proteomes" id="UP000199312">
    <property type="component" value="Unassembled WGS sequence"/>
</dbReference>
<dbReference type="InterPro" id="IPR029068">
    <property type="entry name" value="Glyas_Bleomycin-R_OHBP_Dase"/>
</dbReference>
<dbReference type="GO" id="GO:0016616">
    <property type="term" value="F:oxidoreductase activity, acting on the CH-OH group of donors, NAD or NADP as acceptor"/>
    <property type="evidence" value="ECO:0007669"/>
    <property type="project" value="InterPro"/>
</dbReference>
<dbReference type="Gene3D" id="3.40.50.720">
    <property type="entry name" value="NAD(P)-binding Rossmann-like Domain"/>
    <property type="match status" value="2"/>
</dbReference>
<dbReference type="GO" id="GO:0051287">
    <property type="term" value="F:NAD binding"/>
    <property type="evidence" value="ECO:0007669"/>
    <property type="project" value="InterPro"/>
</dbReference>
<dbReference type="SUPFAM" id="SSF51735">
    <property type="entry name" value="NAD(P)-binding Rossmann-fold domains"/>
    <property type="match status" value="1"/>
</dbReference>
<dbReference type="Pfam" id="PF02826">
    <property type="entry name" value="2-Hacid_dh_C"/>
    <property type="match status" value="1"/>
</dbReference>
<gene>
    <name evidence="6" type="ORF">SAMN04488006_0942</name>
</gene>
<evidence type="ECO:0000256" key="1">
    <source>
        <dbReference type="ARBA" id="ARBA00005854"/>
    </source>
</evidence>
<reference evidence="7" key="1">
    <citation type="submission" date="2016-10" db="EMBL/GenBank/DDBJ databases">
        <authorList>
            <person name="Varghese N."/>
            <person name="Submissions S."/>
        </authorList>
    </citation>
    <scope>NUCLEOTIDE SEQUENCE [LARGE SCALE GENOMIC DNA]</scope>
    <source>
        <strain evidence="7">DSM 24450</strain>
    </source>
</reference>
<dbReference type="SUPFAM" id="SSF52283">
    <property type="entry name" value="Formate/glycerate dehydrogenase catalytic domain-like"/>
    <property type="match status" value="1"/>
</dbReference>
<dbReference type="Pfam" id="PF00389">
    <property type="entry name" value="2-Hacid_dh"/>
    <property type="match status" value="1"/>
</dbReference>
<dbReference type="SUPFAM" id="SSF54593">
    <property type="entry name" value="Glyoxalase/Bleomycin resistance protein/Dihydroxybiphenyl dioxygenase"/>
    <property type="match status" value="1"/>
</dbReference>
<dbReference type="InterPro" id="IPR036291">
    <property type="entry name" value="NAD(P)-bd_dom_sf"/>
</dbReference>
<name>A0A1I6PDX5_9FLAO</name>
<dbReference type="PROSITE" id="PS51819">
    <property type="entry name" value="VOC"/>
    <property type="match status" value="1"/>
</dbReference>
<protein>
    <submittedName>
        <fullName evidence="6">Phosphoglycerate dehydrogenase</fullName>
    </submittedName>
</protein>
<dbReference type="EMBL" id="FOZP01000002">
    <property type="protein sequence ID" value="SFS38417.1"/>
    <property type="molecule type" value="Genomic_DNA"/>
</dbReference>
<dbReference type="InterPro" id="IPR037523">
    <property type="entry name" value="VOC_core"/>
</dbReference>
<keyword evidence="7" id="KW-1185">Reference proteome</keyword>
<dbReference type="AlphaFoldDB" id="A0A1I6PDX5"/>
<dbReference type="PANTHER" id="PTHR42789">
    <property type="entry name" value="D-ISOMER SPECIFIC 2-HYDROXYACID DEHYDROGENASE FAMILY PROTEIN (AFU_ORTHOLOGUE AFUA_6G10090)"/>
    <property type="match status" value="1"/>
</dbReference>
<dbReference type="InterPro" id="IPR006139">
    <property type="entry name" value="D-isomer_2_OHA_DH_cat_dom"/>
</dbReference>
<dbReference type="InterPro" id="IPR050857">
    <property type="entry name" value="D-2-hydroxyacid_DH"/>
</dbReference>
<evidence type="ECO:0000313" key="6">
    <source>
        <dbReference type="EMBL" id="SFS38417.1"/>
    </source>
</evidence>
<evidence type="ECO:0000256" key="2">
    <source>
        <dbReference type="ARBA" id="ARBA00023002"/>
    </source>
</evidence>
<dbReference type="CDD" id="cd06587">
    <property type="entry name" value="VOC"/>
    <property type="match status" value="1"/>
</dbReference>
<dbReference type="Gene3D" id="3.10.180.10">
    <property type="entry name" value="2,3-Dihydroxybiphenyl 1,2-Dioxygenase, domain 1"/>
    <property type="match status" value="1"/>
</dbReference>